<evidence type="ECO:0000313" key="9">
    <source>
        <dbReference type="Proteomes" id="UP000279994"/>
    </source>
</evidence>
<comment type="cofactor">
    <cofactor evidence="5">
        <name>Zn(2+)</name>
        <dbReference type="ChEBI" id="CHEBI:29105"/>
    </cofactor>
    <text evidence="5">Binds 1 zinc ion per subunit.</text>
</comment>
<dbReference type="Gene3D" id="3.40.50.1220">
    <property type="entry name" value="TPP-binding domain"/>
    <property type="match status" value="1"/>
</dbReference>
<dbReference type="InterPro" id="IPR003000">
    <property type="entry name" value="Sirtuin"/>
</dbReference>
<accession>A0A3N0GY42</accession>
<dbReference type="OrthoDB" id="9800582at2"/>
<feature type="binding site" evidence="5">
    <location>
        <begin position="101"/>
        <end position="104"/>
    </location>
    <ligand>
        <name>NAD(+)</name>
        <dbReference type="ChEBI" id="CHEBI:57540"/>
    </ligand>
</feature>
<evidence type="ECO:0000313" key="8">
    <source>
        <dbReference type="EMBL" id="RNM17331.1"/>
    </source>
</evidence>
<feature type="active site" description="Proton acceptor" evidence="5 6">
    <location>
        <position position="119"/>
    </location>
</feature>
<dbReference type="SUPFAM" id="SSF52467">
    <property type="entry name" value="DHS-like NAD/FAD-binding domain"/>
    <property type="match status" value="1"/>
</dbReference>
<dbReference type="PROSITE" id="PS50305">
    <property type="entry name" value="SIRTUIN"/>
    <property type="match status" value="1"/>
</dbReference>
<dbReference type="EMBL" id="RJSF01000003">
    <property type="protein sequence ID" value="RNM17331.1"/>
    <property type="molecule type" value="Genomic_DNA"/>
</dbReference>
<comment type="caution">
    <text evidence="8">The sequence shown here is derived from an EMBL/GenBank/DDBJ whole genome shotgun (WGS) entry which is preliminary data.</text>
</comment>
<evidence type="ECO:0000256" key="5">
    <source>
        <dbReference type="HAMAP-Rule" id="MF_01967"/>
    </source>
</evidence>
<proteinExistence type="inferred from homology"/>
<keyword evidence="3 5" id="KW-0862">Zinc</keyword>
<organism evidence="8 9">
    <name type="scientific">Nocardioides pocheonensis</name>
    <dbReference type="NCBI Taxonomy" id="661485"/>
    <lineage>
        <taxon>Bacteria</taxon>
        <taxon>Bacillati</taxon>
        <taxon>Actinomycetota</taxon>
        <taxon>Actinomycetes</taxon>
        <taxon>Propionibacteriales</taxon>
        <taxon>Nocardioidaceae</taxon>
        <taxon>Nocardioides</taxon>
    </lineage>
</organism>
<dbReference type="RefSeq" id="WP_123220952.1">
    <property type="nucleotide sequence ID" value="NZ_RJSF01000003.1"/>
</dbReference>
<keyword evidence="4 5" id="KW-0520">NAD</keyword>
<dbReference type="GO" id="GO:0008270">
    <property type="term" value="F:zinc ion binding"/>
    <property type="evidence" value="ECO:0007669"/>
    <property type="project" value="UniProtKB-UniRule"/>
</dbReference>
<protein>
    <recommendedName>
        <fullName evidence="5">NAD-dependent protein deacetylase</fullName>
        <ecNumber evidence="5">2.3.1.286</ecNumber>
    </recommendedName>
    <alternativeName>
        <fullName evidence="5">Regulatory protein SIR2 homolog</fullName>
    </alternativeName>
</protein>
<evidence type="ECO:0000256" key="1">
    <source>
        <dbReference type="ARBA" id="ARBA00022679"/>
    </source>
</evidence>
<feature type="binding site" evidence="5">
    <location>
        <position position="260"/>
    </location>
    <ligand>
        <name>NAD(+)</name>
        <dbReference type="ChEBI" id="CHEBI:57540"/>
    </ligand>
</feature>
<sequence>MSVQEVAATGLTEVLGDRRWLVLTGAGVSTDSGIPDYRGAGAPVRAPMTIQQFRSGHPARQRYWARSFLGWRSMGTALPNATHRILARLEAEDRLTGLITQNVDGLHTAAGHRDLVELHGRIDRVTCLDCGTGSSRAALQDRLTALNRTFVATGLRTLPDGDVDLESTGGFVVAACDRCGGVLKPDVVFFGESVPPTRVSRCTALVEQAEALVVLGSSLHVFSGRRFVKQAHLRGIPVVIVNRGQTRGDGYATVKVDEGCAETLGALVSAG</sequence>
<comment type="catalytic activity">
    <reaction evidence="5">
        <text>N(6)-acetyl-L-lysyl-[protein] + NAD(+) + H2O = 2''-O-acetyl-ADP-D-ribose + nicotinamide + L-lysyl-[protein]</text>
        <dbReference type="Rhea" id="RHEA:43636"/>
        <dbReference type="Rhea" id="RHEA-COMP:9752"/>
        <dbReference type="Rhea" id="RHEA-COMP:10731"/>
        <dbReference type="ChEBI" id="CHEBI:15377"/>
        <dbReference type="ChEBI" id="CHEBI:17154"/>
        <dbReference type="ChEBI" id="CHEBI:29969"/>
        <dbReference type="ChEBI" id="CHEBI:57540"/>
        <dbReference type="ChEBI" id="CHEBI:61930"/>
        <dbReference type="ChEBI" id="CHEBI:83767"/>
        <dbReference type="EC" id="2.3.1.286"/>
    </reaction>
</comment>
<dbReference type="InterPro" id="IPR050134">
    <property type="entry name" value="NAD-dep_sirtuin_deacylases"/>
</dbReference>
<feature type="binding site" evidence="5">
    <location>
        <begin position="242"/>
        <end position="244"/>
    </location>
    <ligand>
        <name>NAD(+)</name>
        <dbReference type="ChEBI" id="CHEBI:57540"/>
    </ligand>
</feature>
<dbReference type="InterPro" id="IPR026587">
    <property type="entry name" value="Sirtuin_class_II"/>
</dbReference>
<comment type="similarity">
    <text evidence="5">Belongs to the sirtuin family. Class II subfamily.</text>
</comment>
<name>A0A3N0GY42_9ACTN</name>
<evidence type="ECO:0000256" key="2">
    <source>
        <dbReference type="ARBA" id="ARBA00022723"/>
    </source>
</evidence>
<gene>
    <name evidence="5" type="primary">cobB</name>
    <name evidence="8" type="ORF">EFL26_00640</name>
</gene>
<evidence type="ECO:0000256" key="4">
    <source>
        <dbReference type="ARBA" id="ARBA00023027"/>
    </source>
</evidence>
<dbReference type="HAMAP" id="MF_01967">
    <property type="entry name" value="Sirtuin_ClassII"/>
    <property type="match status" value="1"/>
</dbReference>
<feature type="binding site" evidence="5 6">
    <location>
        <position position="176"/>
    </location>
    <ligand>
        <name>Zn(2+)</name>
        <dbReference type="ChEBI" id="CHEBI:29105"/>
    </ligand>
</feature>
<keyword evidence="9" id="KW-1185">Reference proteome</keyword>
<feature type="domain" description="Deacetylase sirtuin-type" evidence="7">
    <location>
        <begin position="1"/>
        <end position="271"/>
    </location>
</feature>
<dbReference type="Gene3D" id="3.30.1600.10">
    <property type="entry name" value="SIR2/SIRT2 'Small Domain"/>
    <property type="match status" value="1"/>
</dbReference>
<dbReference type="InterPro" id="IPR026590">
    <property type="entry name" value="Ssirtuin_cat_dom"/>
</dbReference>
<dbReference type="PANTHER" id="PTHR11085">
    <property type="entry name" value="NAD-DEPENDENT PROTEIN DEACYLASE SIRTUIN-5, MITOCHONDRIAL-RELATED"/>
    <property type="match status" value="1"/>
</dbReference>
<dbReference type="PANTHER" id="PTHR11085:SF10">
    <property type="entry name" value="NAD-DEPENDENT PROTEIN DEACYLASE SIRTUIN-5, MITOCHONDRIAL-RELATED"/>
    <property type="match status" value="1"/>
</dbReference>
<dbReference type="GO" id="GO:0005737">
    <property type="term" value="C:cytoplasm"/>
    <property type="evidence" value="ECO:0007669"/>
    <property type="project" value="UniProtKB-SubCell"/>
</dbReference>
<keyword evidence="2 5" id="KW-0479">Metal-binding</keyword>
<dbReference type="EC" id="2.3.1.286" evidence="5"/>
<feature type="binding site" evidence="5 6">
    <location>
        <position position="179"/>
    </location>
    <ligand>
        <name>Zn(2+)</name>
        <dbReference type="ChEBI" id="CHEBI:29105"/>
    </ligand>
</feature>
<evidence type="ECO:0000256" key="6">
    <source>
        <dbReference type="PROSITE-ProRule" id="PRU00236"/>
    </source>
</evidence>
<dbReference type="InterPro" id="IPR026591">
    <property type="entry name" value="Sirtuin_cat_small_dom_sf"/>
</dbReference>
<dbReference type="NCBIfam" id="NF003738">
    <property type="entry name" value="PRK05333.1"/>
    <property type="match status" value="1"/>
</dbReference>
<reference evidence="8 9" key="1">
    <citation type="submission" date="2018-11" db="EMBL/GenBank/DDBJ databases">
        <authorList>
            <person name="Li F."/>
        </authorList>
    </citation>
    <scope>NUCLEOTIDE SEQUENCE [LARGE SCALE GENOMIC DNA]</scope>
    <source>
        <strain evidence="8 9">Gsoil 818</strain>
    </source>
</reference>
<dbReference type="Proteomes" id="UP000279994">
    <property type="component" value="Unassembled WGS sequence"/>
</dbReference>
<feature type="binding site" evidence="5">
    <location>
        <begin position="216"/>
        <end position="218"/>
    </location>
    <ligand>
        <name>NAD(+)</name>
        <dbReference type="ChEBI" id="CHEBI:57540"/>
    </ligand>
</feature>
<dbReference type="AlphaFoldDB" id="A0A3N0GY42"/>
<comment type="subcellular location">
    <subcellularLocation>
        <location evidence="5">Cytoplasm</location>
    </subcellularLocation>
</comment>
<feature type="binding site" evidence="5">
    <location>
        <begin position="25"/>
        <end position="45"/>
    </location>
    <ligand>
        <name>NAD(+)</name>
        <dbReference type="ChEBI" id="CHEBI:57540"/>
    </ligand>
</feature>
<dbReference type="InterPro" id="IPR029035">
    <property type="entry name" value="DHS-like_NAD/FAD-binding_dom"/>
</dbReference>
<keyword evidence="5" id="KW-0963">Cytoplasm</keyword>
<evidence type="ECO:0000256" key="3">
    <source>
        <dbReference type="ARBA" id="ARBA00022833"/>
    </source>
</evidence>
<dbReference type="GO" id="GO:0070403">
    <property type="term" value="F:NAD+ binding"/>
    <property type="evidence" value="ECO:0007669"/>
    <property type="project" value="UniProtKB-UniRule"/>
</dbReference>
<keyword evidence="1 5" id="KW-0808">Transferase</keyword>
<dbReference type="GO" id="GO:0017136">
    <property type="term" value="F:histone deacetylase activity, NAD-dependent"/>
    <property type="evidence" value="ECO:0007669"/>
    <property type="project" value="TreeGrafter"/>
</dbReference>
<feature type="binding site" evidence="5 6">
    <location>
        <position position="130"/>
    </location>
    <ligand>
        <name>Zn(2+)</name>
        <dbReference type="ChEBI" id="CHEBI:29105"/>
    </ligand>
</feature>
<comment type="function">
    <text evidence="5">NAD-dependent protein deacetylase which modulates the activities of several enzymes which are inactive in their acetylated form.</text>
</comment>
<evidence type="ECO:0000259" key="7">
    <source>
        <dbReference type="PROSITE" id="PS50305"/>
    </source>
</evidence>
<dbReference type="Pfam" id="PF02146">
    <property type="entry name" value="SIR2"/>
    <property type="match status" value="1"/>
</dbReference>
<feature type="binding site" evidence="5 6">
    <location>
        <position position="127"/>
    </location>
    <ligand>
        <name>Zn(2+)</name>
        <dbReference type="ChEBI" id="CHEBI:29105"/>
    </ligand>
</feature>